<dbReference type="GeneID" id="23633000"/>
<dbReference type="KEGG" id="maj:MAA_11552"/>
<dbReference type="Proteomes" id="UP000002498">
    <property type="component" value="Unassembled WGS sequence"/>
</dbReference>
<reference evidence="1 2" key="1">
    <citation type="journal article" date="2011" name="PLoS Genet.">
        <title>Genome sequencing and comparative transcriptomics of the model entomopathogenic fungi Metarhizium anisopliae and M. acridum.</title>
        <authorList>
            <person name="Gao Q."/>
            <person name="Jin K."/>
            <person name="Ying S.H."/>
            <person name="Zhang Y."/>
            <person name="Xiao G."/>
            <person name="Shang Y."/>
            <person name="Duan Z."/>
            <person name="Hu X."/>
            <person name="Xie X.Q."/>
            <person name="Zhou G."/>
            <person name="Peng G."/>
            <person name="Luo Z."/>
            <person name="Huang W."/>
            <person name="Wang B."/>
            <person name="Fang W."/>
            <person name="Wang S."/>
            <person name="Zhong Y."/>
            <person name="Ma L.J."/>
            <person name="St Leger R.J."/>
            <person name="Zhao G.P."/>
            <person name="Pei Y."/>
            <person name="Feng M.G."/>
            <person name="Xia Y."/>
            <person name="Wang C."/>
        </authorList>
    </citation>
    <scope>NUCLEOTIDE SEQUENCE [LARGE SCALE GENOMIC DNA]</scope>
    <source>
        <strain evidence="2">ARSEF 23 / ATCC MYA-3075</strain>
    </source>
</reference>
<evidence type="ECO:0000313" key="2">
    <source>
        <dbReference type="Proteomes" id="UP000002498"/>
    </source>
</evidence>
<dbReference type="EMBL" id="ADNJ02000009">
    <property type="protein sequence ID" value="KHO10871.1"/>
    <property type="molecule type" value="Genomic_DNA"/>
</dbReference>
<reference evidence="1 2" key="2">
    <citation type="journal article" date="2014" name="Proc. Natl. Acad. Sci. U.S.A.">
        <title>Trajectory and genomic determinants of fungal-pathogen speciation and host adaptation.</title>
        <authorList>
            <person name="Hu X."/>
            <person name="Xiao G."/>
            <person name="Zheng P."/>
            <person name="Shang Y."/>
            <person name="Su Y."/>
            <person name="Zhang X."/>
            <person name="Liu X."/>
            <person name="Zhan S."/>
            <person name="St Leger R.J."/>
            <person name="Wang C."/>
        </authorList>
    </citation>
    <scope>GENOME REANNOTATION</scope>
    <source>
        <strain evidence="2">ARSEF 23 / ATCC MYA-3075</strain>
    </source>
</reference>
<comment type="caution">
    <text evidence="1">The sequence shown here is derived from an EMBL/GenBank/DDBJ whole genome shotgun (WGS) entry which is preliminary data.</text>
</comment>
<evidence type="ECO:0000313" key="1">
    <source>
        <dbReference type="EMBL" id="KHO10871.1"/>
    </source>
</evidence>
<sequence length="55" mass="6081">MAIQQAQQAHESPSPLWSTPVFILRLYLVSSMSPSFLVHPSSLPPTSSLLFSVRL</sequence>
<keyword evidence="2" id="KW-1185">Reference proteome</keyword>
<organism evidence="1 2">
    <name type="scientific">Metarhizium robertsii (strain ARSEF 23 / ATCC MYA-3075)</name>
    <name type="common">Metarhizium anisopliae (strain ARSEF 23)</name>
    <dbReference type="NCBI Taxonomy" id="655844"/>
    <lineage>
        <taxon>Eukaryota</taxon>
        <taxon>Fungi</taxon>
        <taxon>Dikarya</taxon>
        <taxon>Ascomycota</taxon>
        <taxon>Pezizomycotina</taxon>
        <taxon>Sordariomycetes</taxon>
        <taxon>Hypocreomycetidae</taxon>
        <taxon>Hypocreales</taxon>
        <taxon>Clavicipitaceae</taxon>
        <taxon>Metarhizium</taxon>
    </lineage>
</organism>
<dbReference type="RefSeq" id="XP_011411849.1">
    <property type="nucleotide sequence ID" value="XM_011413547.1"/>
</dbReference>
<protein>
    <submittedName>
        <fullName evidence="1">Uncharacterized protein</fullName>
    </submittedName>
</protein>
<proteinExistence type="predicted"/>
<gene>
    <name evidence="1" type="ORF">MAA_11552</name>
</gene>
<dbReference type="HOGENOM" id="CLU_3032886_0_0_1"/>
<dbReference type="AlphaFoldDB" id="A0A0B2XG03"/>
<accession>A0A0B2XG03</accession>
<name>A0A0B2XG03_METRA</name>